<feature type="chain" id="PRO_5042160909" evidence="1">
    <location>
        <begin position="24"/>
        <end position="66"/>
    </location>
</feature>
<name>A0AAD8KS53_TARER</name>
<comment type="caution">
    <text evidence="2">The sequence shown here is derived from an EMBL/GenBank/DDBJ whole genome shotgun (WGS) entry which is preliminary data.</text>
</comment>
<proteinExistence type="predicted"/>
<sequence>MARKKTNITLLAKCGVVGGLVAASDVTGDTSVGGSGDSYDGAHPNASYKRIIHLHRLFLHHRRDSP</sequence>
<evidence type="ECO:0000256" key="1">
    <source>
        <dbReference type="SAM" id="SignalP"/>
    </source>
</evidence>
<protein>
    <submittedName>
        <fullName evidence="2">Uncharacterized protein</fullName>
    </submittedName>
</protein>
<organism evidence="2 3">
    <name type="scientific">Tagetes erecta</name>
    <name type="common">African marigold</name>
    <dbReference type="NCBI Taxonomy" id="13708"/>
    <lineage>
        <taxon>Eukaryota</taxon>
        <taxon>Viridiplantae</taxon>
        <taxon>Streptophyta</taxon>
        <taxon>Embryophyta</taxon>
        <taxon>Tracheophyta</taxon>
        <taxon>Spermatophyta</taxon>
        <taxon>Magnoliopsida</taxon>
        <taxon>eudicotyledons</taxon>
        <taxon>Gunneridae</taxon>
        <taxon>Pentapetalae</taxon>
        <taxon>asterids</taxon>
        <taxon>campanulids</taxon>
        <taxon>Asterales</taxon>
        <taxon>Asteraceae</taxon>
        <taxon>Asteroideae</taxon>
        <taxon>Heliantheae alliance</taxon>
        <taxon>Tageteae</taxon>
        <taxon>Tagetes</taxon>
    </lineage>
</organism>
<dbReference type="EMBL" id="JAUHHV010000004">
    <property type="protein sequence ID" value="KAK1426638.1"/>
    <property type="molecule type" value="Genomic_DNA"/>
</dbReference>
<accession>A0AAD8KS53</accession>
<dbReference type="Proteomes" id="UP001229421">
    <property type="component" value="Unassembled WGS sequence"/>
</dbReference>
<feature type="signal peptide" evidence="1">
    <location>
        <begin position="1"/>
        <end position="23"/>
    </location>
</feature>
<reference evidence="2" key="1">
    <citation type="journal article" date="2023" name="bioRxiv">
        <title>Improved chromosome-level genome assembly for marigold (Tagetes erecta).</title>
        <authorList>
            <person name="Jiang F."/>
            <person name="Yuan L."/>
            <person name="Wang S."/>
            <person name="Wang H."/>
            <person name="Xu D."/>
            <person name="Wang A."/>
            <person name="Fan W."/>
        </authorList>
    </citation>
    <scope>NUCLEOTIDE SEQUENCE</scope>
    <source>
        <strain evidence="2">WSJ</strain>
        <tissue evidence="2">Leaf</tissue>
    </source>
</reference>
<evidence type="ECO:0000313" key="2">
    <source>
        <dbReference type="EMBL" id="KAK1426638.1"/>
    </source>
</evidence>
<keyword evidence="3" id="KW-1185">Reference proteome</keyword>
<keyword evidence="1" id="KW-0732">Signal</keyword>
<evidence type="ECO:0000313" key="3">
    <source>
        <dbReference type="Proteomes" id="UP001229421"/>
    </source>
</evidence>
<dbReference type="AlphaFoldDB" id="A0AAD8KS53"/>
<gene>
    <name evidence="2" type="ORF">QVD17_15315</name>
</gene>